<evidence type="ECO:0000256" key="4">
    <source>
        <dbReference type="ARBA" id="ARBA00038177"/>
    </source>
</evidence>
<dbReference type="Proteomes" id="UP000019276">
    <property type="component" value="Unassembled WGS sequence"/>
</dbReference>
<proteinExistence type="inferred from homology"/>
<dbReference type="PRINTS" id="PR00410">
    <property type="entry name" value="PHEHYDRXLASE"/>
</dbReference>
<dbReference type="Gene3D" id="2.40.30.10">
    <property type="entry name" value="Translation factors"/>
    <property type="match status" value="1"/>
</dbReference>
<comment type="cofactor">
    <cofactor evidence="3">
        <name>[2Fe-2S] cluster</name>
        <dbReference type="ChEBI" id="CHEBI:190135"/>
    </cofactor>
</comment>
<feature type="domain" description="FAD-binding FR-type" evidence="5">
    <location>
        <begin position="1"/>
        <end position="98"/>
    </location>
</feature>
<dbReference type="AlphaFoldDB" id="W7QJW4"/>
<reference evidence="6 7" key="1">
    <citation type="journal article" date="2014" name="Genome Announc.">
        <title>Draft Genome Sequence of the Agar-Degrading Bacterium Catenovulum sp. Strain DS-2, Isolated from Intestines of Haliotis diversicolor.</title>
        <authorList>
            <person name="Shan D."/>
            <person name="Li X."/>
            <person name="Gu Z."/>
            <person name="Wei G."/>
            <person name="Gao Z."/>
            <person name="Shao Z."/>
        </authorList>
    </citation>
    <scope>NUCLEOTIDE SEQUENCE [LARGE SCALE GENOMIC DNA]</scope>
    <source>
        <strain evidence="6 7">DS-2</strain>
    </source>
</reference>
<evidence type="ECO:0000256" key="2">
    <source>
        <dbReference type="ARBA" id="ARBA00023223"/>
    </source>
</evidence>
<comment type="caution">
    <text evidence="6">The sequence shown here is derived from an EMBL/GenBank/DDBJ whole genome shotgun (WGS) entry which is preliminary data.</text>
</comment>
<dbReference type="eggNOG" id="COG0543">
    <property type="taxonomic scope" value="Bacteria"/>
</dbReference>
<name>W7QJW4_9ALTE</name>
<dbReference type="Pfam" id="PF00970">
    <property type="entry name" value="FAD_binding_6"/>
    <property type="match status" value="1"/>
</dbReference>
<dbReference type="Pfam" id="PF00175">
    <property type="entry name" value="NAD_binding_1"/>
    <property type="match status" value="1"/>
</dbReference>
<dbReference type="InterPro" id="IPR001433">
    <property type="entry name" value="OxRdtase_FAD/NAD-bd"/>
</dbReference>
<sequence length="232" mass="25715">MLHQCEVIEISPLTEFVYQVKLKPKQPFEFIAGQYIELLLSESDKRPFSIANAPSKDGFIELQIGAAVQDDYTSAAMAHLQNNSTVTIAGPSGNAGLRPYSQQPVILMAGGTGFSYTRSIALALLQQKPTAPVYLYWGLRNQAAAYELDFWYAQESANFKFIPVIENPDENWSGRSGNVIDAVLADFPSLQDYQVYSAGRFEMVGKARKAFIEKGLSKDNVFADAFAFMDLD</sequence>
<evidence type="ECO:0000256" key="1">
    <source>
        <dbReference type="ARBA" id="ARBA00023002"/>
    </source>
</evidence>
<keyword evidence="2" id="KW-0455">Luminescence</keyword>
<dbReference type="PATRIC" id="fig|1328313.3.peg.2728"/>
<evidence type="ECO:0000313" key="6">
    <source>
        <dbReference type="EMBL" id="EWH09257.1"/>
    </source>
</evidence>
<dbReference type="GO" id="GO:0016491">
    <property type="term" value="F:oxidoreductase activity"/>
    <property type="evidence" value="ECO:0007669"/>
    <property type="project" value="UniProtKB-KW"/>
</dbReference>
<dbReference type="InterPro" id="IPR039261">
    <property type="entry name" value="FNR_nucleotide-bd"/>
</dbReference>
<dbReference type="SUPFAM" id="SSF63380">
    <property type="entry name" value="Riboflavin synthase domain-like"/>
    <property type="match status" value="1"/>
</dbReference>
<dbReference type="GO" id="GO:0008218">
    <property type="term" value="P:bioluminescence"/>
    <property type="evidence" value="ECO:0007669"/>
    <property type="project" value="UniProtKB-KW"/>
</dbReference>
<dbReference type="PANTHER" id="PTHR47354">
    <property type="entry name" value="NADH OXIDOREDUCTASE HCR"/>
    <property type="match status" value="1"/>
</dbReference>
<dbReference type="STRING" id="1328313.DS2_13354"/>
<evidence type="ECO:0000259" key="5">
    <source>
        <dbReference type="PROSITE" id="PS51384"/>
    </source>
</evidence>
<dbReference type="SUPFAM" id="SSF52343">
    <property type="entry name" value="Ferredoxin reductase-like, C-terminal NADP-linked domain"/>
    <property type="match status" value="1"/>
</dbReference>
<dbReference type="EMBL" id="ARZY01000026">
    <property type="protein sequence ID" value="EWH09257.1"/>
    <property type="molecule type" value="Genomic_DNA"/>
</dbReference>
<dbReference type="InterPro" id="IPR017927">
    <property type="entry name" value="FAD-bd_FR_type"/>
</dbReference>
<dbReference type="PANTHER" id="PTHR47354:SF7">
    <property type="entry name" value="NAD(P)H-FLAVIN REDUCTASE"/>
    <property type="match status" value="1"/>
</dbReference>
<dbReference type="InterPro" id="IPR050415">
    <property type="entry name" value="MRET"/>
</dbReference>
<comment type="similarity">
    <text evidence="4">Belongs to the Fre/LuxG FAD/NAD(P) flavoprotein oxidoreductase family.</text>
</comment>
<organism evidence="6 7">
    <name type="scientific">Catenovulum agarivorans DS-2</name>
    <dbReference type="NCBI Taxonomy" id="1328313"/>
    <lineage>
        <taxon>Bacteria</taxon>
        <taxon>Pseudomonadati</taxon>
        <taxon>Pseudomonadota</taxon>
        <taxon>Gammaproteobacteria</taxon>
        <taxon>Alteromonadales</taxon>
        <taxon>Alteromonadaceae</taxon>
        <taxon>Catenovulum</taxon>
    </lineage>
</organism>
<dbReference type="InterPro" id="IPR017938">
    <property type="entry name" value="Riboflavin_synthase-like_b-brl"/>
</dbReference>
<dbReference type="InterPro" id="IPR008333">
    <property type="entry name" value="Cbr1-like_FAD-bd_dom"/>
</dbReference>
<protein>
    <submittedName>
        <fullName evidence="6">FMN reductase</fullName>
        <ecNumber evidence="6">1.16.1.3</ecNumber>
    </submittedName>
</protein>
<keyword evidence="1 6" id="KW-0560">Oxidoreductase</keyword>
<accession>W7QJW4</accession>
<keyword evidence="7" id="KW-1185">Reference proteome</keyword>
<dbReference type="PROSITE" id="PS51384">
    <property type="entry name" value="FAD_FR"/>
    <property type="match status" value="1"/>
</dbReference>
<dbReference type="OrthoDB" id="9806195at2"/>
<evidence type="ECO:0000256" key="3">
    <source>
        <dbReference type="ARBA" id="ARBA00034078"/>
    </source>
</evidence>
<dbReference type="NCBIfam" id="NF005963">
    <property type="entry name" value="PRK08051.1"/>
    <property type="match status" value="1"/>
</dbReference>
<evidence type="ECO:0000313" key="7">
    <source>
        <dbReference type="Proteomes" id="UP000019276"/>
    </source>
</evidence>
<dbReference type="CDD" id="cd06189">
    <property type="entry name" value="flavin_oxioreductase"/>
    <property type="match status" value="1"/>
</dbReference>
<dbReference type="RefSeq" id="WP_035015321.1">
    <property type="nucleotide sequence ID" value="NZ_ARZY01000026.1"/>
</dbReference>
<dbReference type="EC" id="1.16.1.3" evidence="6"/>
<dbReference type="Gene3D" id="3.40.50.80">
    <property type="entry name" value="Nucleotide-binding domain of ferredoxin-NADP reductase (FNR) module"/>
    <property type="match status" value="1"/>
</dbReference>
<gene>
    <name evidence="6" type="primary">fre</name>
    <name evidence="6" type="ORF">DS2_13354</name>
</gene>